<evidence type="ECO:0000256" key="2">
    <source>
        <dbReference type="ARBA" id="ARBA00022980"/>
    </source>
</evidence>
<keyword evidence="2 4" id="KW-0689">Ribosomal protein</keyword>
<dbReference type="CDD" id="cd00392">
    <property type="entry name" value="Ribosomal_L13"/>
    <property type="match status" value="1"/>
</dbReference>
<comment type="function">
    <text evidence="4">This protein is one of the early assembly proteins of the 50S ribosomal subunit, although it is not seen to bind rRNA by itself. It is important during the early stages of 50S assembly.</text>
</comment>
<accession>A0A1V6N317</accession>
<evidence type="ECO:0000256" key="1">
    <source>
        <dbReference type="ARBA" id="ARBA00006227"/>
    </source>
</evidence>
<dbReference type="GO" id="GO:0017148">
    <property type="term" value="P:negative regulation of translation"/>
    <property type="evidence" value="ECO:0007669"/>
    <property type="project" value="TreeGrafter"/>
</dbReference>
<dbReference type="PANTHER" id="PTHR11545">
    <property type="entry name" value="RIBOSOMAL PROTEIN L13"/>
    <property type="match status" value="1"/>
</dbReference>
<dbReference type="AlphaFoldDB" id="A0A1V6N317"/>
<dbReference type="InterPro" id="IPR036899">
    <property type="entry name" value="Ribosomal_uL13_sf"/>
</dbReference>
<dbReference type="GeneID" id="66132746"/>
<keyword evidence="7" id="KW-1185">Reference proteome</keyword>
<dbReference type="PROSITE" id="PS00783">
    <property type="entry name" value="RIBOSOMAL_L13"/>
    <property type="match status" value="1"/>
</dbReference>
<comment type="similarity">
    <text evidence="1 4 5">Belongs to the universal ribosomal protein uL13 family.</text>
</comment>
<comment type="caution">
    <text evidence="6">The sequence shown here is derived from an EMBL/GenBank/DDBJ whole genome shotgun (WGS) entry which is preliminary data.</text>
</comment>
<dbReference type="NCBIfam" id="TIGR01077">
    <property type="entry name" value="L13_A_E"/>
    <property type="match status" value="1"/>
</dbReference>
<dbReference type="Gene3D" id="3.90.1180.10">
    <property type="entry name" value="Ribosomal protein L13"/>
    <property type="match status" value="1"/>
</dbReference>
<proteinExistence type="inferred from homology"/>
<dbReference type="SUPFAM" id="SSF52161">
    <property type="entry name" value="Ribosomal protein L13"/>
    <property type="match status" value="1"/>
</dbReference>
<dbReference type="InterPro" id="IPR005823">
    <property type="entry name" value="Ribosomal_uL13_bac-type"/>
</dbReference>
<evidence type="ECO:0000256" key="5">
    <source>
        <dbReference type="RuleBase" id="RU003877"/>
    </source>
</evidence>
<dbReference type="EMBL" id="JXMW01000006">
    <property type="protein sequence ID" value="OQD59065.1"/>
    <property type="molecule type" value="Genomic_DNA"/>
</dbReference>
<dbReference type="OrthoDB" id="7668at2157"/>
<dbReference type="RefSeq" id="WP_042701476.1">
    <property type="nucleotide sequence ID" value="NZ_JXMW01000006.1"/>
</dbReference>
<sequence>MIIDGEGHILGRLASVTSKKLLEGEEIVVLNAEKIMLTGSKDWAYAKYKQRLDRASISNPRDLGPKYPRRPEEIFRRTVRGMLPIKKSKGRTAFKGLKAYVGVPKEFNDLETSKVPDAEYGNIKKGIELGEISKLLGAKF</sequence>
<name>A0A1V6N317_METAZ</name>
<reference evidence="6 7" key="1">
    <citation type="submission" date="2014-12" db="EMBL/GenBank/DDBJ databases">
        <title>Genome sequence of Methanobrevibacter arboriphilicus DH1, DSM1125.</title>
        <authorList>
            <person name="Poehlein A."/>
            <person name="Thauer R.K."/>
            <person name="Seedorf H."/>
            <person name="Daniel R."/>
        </authorList>
    </citation>
    <scope>NUCLEOTIDE SEQUENCE [LARGE SCALE GENOMIC DNA]</scope>
    <source>
        <strain evidence="6 7">DH1</strain>
    </source>
</reference>
<keyword evidence="3 4" id="KW-0687">Ribonucleoprotein</keyword>
<evidence type="ECO:0000256" key="4">
    <source>
        <dbReference type="HAMAP-Rule" id="MF_01366"/>
    </source>
</evidence>
<evidence type="ECO:0000256" key="3">
    <source>
        <dbReference type="ARBA" id="ARBA00023274"/>
    </source>
</evidence>
<dbReference type="InterPro" id="IPR005822">
    <property type="entry name" value="Ribosomal_uL13"/>
</dbReference>
<dbReference type="NCBIfam" id="NF005004">
    <property type="entry name" value="PRK06394.1"/>
    <property type="match status" value="1"/>
</dbReference>
<dbReference type="GO" id="GO:0003735">
    <property type="term" value="F:structural constituent of ribosome"/>
    <property type="evidence" value="ECO:0007669"/>
    <property type="project" value="UniProtKB-UniRule"/>
</dbReference>
<dbReference type="GO" id="GO:0022625">
    <property type="term" value="C:cytosolic large ribosomal subunit"/>
    <property type="evidence" value="ECO:0007669"/>
    <property type="project" value="UniProtKB-UniRule"/>
</dbReference>
<dbReference type="InterPro" id="IPR005755">
    <property type="entry name" value="Ribosomal_uL13_euk/arc"/>
</dbReference>
<dbReference type="Proteomes" id="UP000191661">
    <property type="component" value="Unassembled WGS sequence"/>
</dbReference>
<comment type="subunit">
    <text evidence="4">Part of the 50S ribosomal subunit.</text>
</comment>
<dbReference type="PIRSF" id="PIRSF002181">
    <property type="entry name" value="Ribosomal_L13"/>
    <property type="match status" value="1"/>
</dbReference>
<dbReference type="GO" id="GO:0003729">
    <property type="term" value="F:mRNA binding"/>
    <property type="evidence" value="ECO:0007669"/>
    <property type="project" value="TreeGrafter"/>
</dbReference>
<dbReference type="PANTHER" id="PTHR11545:SF3">
    <property type="entry name" value="LARGE RIBOSOMAL SUBUNIT PROTEIN UL13"/>
    <property type="match status" value="1"/>
</dbReference>
<dbReference type="InterPro" id="IPR023563">
    <property type="entry name" value="Ribosomal_uL13_CS"/>
</dbReference>
<organism evidence="6 7">
    <name type="scientific">Methanobrevibacter arboriphilus JCM 13429 = DSM 1125</name>
    <dbReference type="NCBI Taxonomy" id="1300164"/>
    <lineage>
        <taxon>Archaea</taxon>
        <taxon>Methanobacteriati</taxon>
        <taxon>Methanobacteriota</taxon>
        <taxon>Methanomada group</taxon>
        <taxon>Methanobacteria</taxon>
        <taxon>Methanobacteriales</taxon>
        <taxon>Methanobacteriaceae</taxon>
        <taxon>Methanobrevibacter</taxon>
    </lineage>
</organism>
<evidence type="ECO:0000313" key="6">
    <source>
        <dbReference type="EMBL" id="OQD59065.1"/>
    </source>
</evidence>
<protein>
    <recommendedName>
        <fullName evidence="4">Large ribosomal subunit protein uL13</fullName>
    </recommendedName>
</protein>
<evidence type="ECO:0000313" key="7">
    <source>
        <dbReference type="Proteomes" id="UP000191661"/>
    </source>
</evidence>
<dbReference type="GO" id="GO:0006412">
    <property type="term" value="P:translation"/>
    <property type="evidence" value="ECO:0007669"/>
    <property type="project" value="UniProtKB-UniRule"/>
</dbReference>
<dbReference type="HAMAP" id="MF_01366">
    <property type="entry name" value="Ribosomal_uL13"/>
    <property type="match status" value="1"/>
</dbReference>
<gene>
    <name evidence="4 6" type="primary">rpl13</name>
    <name evidence="6" type="ORF">MBBAR_6c01750</name>
</gene>
<dbReference type="Pfam" id="PF00572">
    <property type="entry name" value="Ribosomal_L13"/>
    <property type="match status" value="1"/>
</dbReference>